<dbReference type="GO" id="GO:0006508">
    <property type="term" value="P:proteolysis"/>
    <property type="evidence" value="ECO:0007669"/>
    <property type="project" value="UniProtKB-KW"/>
</dbReference>
<keyword evidence="1" id="KW-0812">Transmembrane</keyword>
<dbReference type="GO" id="GO:0008233">
    <property type="term" value="F:peptidase activity"/>
    <property type="evidence" value="ECO:0007669"/>
    <property type="project" value="UniProtKB-KW"/>
</dbReference>
<gene>
    <name evidence="2" type="ORF">AB4566_20535</name>
</gene>
<evidence type="ECO:0000256" key="1">
    <source>
        <dbReference type="SAM" id="Phobius"/>
    </source>
</evidence>
<keyword evidence="1" id="KW-0472">Membrane</keyword>
<reference evidence="2 3" key="1">
    <citation type="journal article" date="2024" name="ISME J.">
        <title>Tailless and filamentous prophages are predominant in marine Vibrio.</title>
        <authorList>
            <person name="Steensen K."/>
            <person name="Seneca J."/>
            <person name="Bartlau N."/>
            <person name="Yu X.A."/>
            <person name="Hussain F.A."/>
            <person name="Polz M.F."/>
        </authorList>
    </citation>
    <scope>NUCLEOTIDE SEQUENCE [LARGE SCALE GENOMIC DNA]</scope>
    <source>
        <strain evidence="2 3">10N.222.51.A1</strain>
    </source>
</reference>
<feature type="transmembrane region" description="Helical" evidence="1">
    <location>
        <begin position="54"/>
        <end position="76"/>
    </location>
</feature>
<protein>
    <submittedName>
        <fullName evidence="2">DUF922 domain-containing Zn-dependent protease</fullName>
    </submittedName>
</protein>
<proteinExistence type="predicted"/>
<dbReference type="Proteomes" id="UP001570417">
    <property type="component" value="Unassembled WGS sequence"/>
</dbReference>
<dbReference type="EMBL" id="JBFRUW010000104">
    <property type="protein sequence ID" value="MFA0570648.1"/>
    <property type="molecule type" value="Genomic_DNA"/>
</dbReference>
<organism evidence="2 3">
    <name type="scientific">Vibrio gallaecicus</name>
    <dbReference type="NCBI Taxonomy" id="552386"/>
    <lineage>
        <taxon>Bacteria</taxon>
        <taxon>Pseudomonadati</taxon>
        <taxon>Pseudomonadota</taxon>
        <taxon>Gammaproteobacteria</taxon>
        <taxon>Vibrionales</taxon>
        <taxon>Vibrionaceae</taxon>
        <taxon>Vibrio</taxon>
    </lineage>
</organism>
<dbReference type="InterPro" id="IPR010321">
    <property type="entry name" value="DUF922"/>
</dbReference>
<accession>A0ABV4NH76</accession>
<evidence type="ECO:0000313" key="2">
    <source>
        <dbReference type="EMBL" id="MFA0570648.1"/>
    </source>
</evidence>
<keyword evidence="1" id="KW-1133">Transmembrane helix</keyword>
<keyword evidence="3" id="KW-1185">Reference proteome</keyword>
<keyword evidence="2" id="KW-0645">Protease</keyword>
<dbReference type="Pfam" id="PF06037">
    <property type="entry name" value="DUF922"/>
    <property type="match status" value="1"/>
</dbReference>
<keyword evidence="2" id="KW-0378">Hydrolase</keyword>
<comment type="caution">
    <text evidence="2">The sequence shown here is derived from an EMBL/GenBank/DDBJ whole genome shotgun (WGS) entry which is preliminary data.</text>
</comment>
<evidence type="ECO:0000313" key="3">
    <source>
        <dbReference type="Proteomes" id="UP001570417"/>
    </source>
</evidence>
<name>A0ABV4NH76_9VIBR</name>
<dbReference type="RefSeq" id="WP_372268263.1">
    <property type="nucleotide sequence ID" value="NZ_JBFRUW010000104.1"/>
</dbReference>
<sequence length="245" mass="28117">MAVTLRKHNKQFKSDSVRLAFLVWVKFSVYGGQIEYRGCVLHTLIGRYTNIQGFSVKSLLLIIFGSFAILPSLAIAKISVSEKYDFYEIYPFSKSEILDSLNNKTPISKSGEKFHGYAYSDVKWNFRWEYNNQSCWITSVNMTVDTKYTLPKLGTSVDDVNEIWNQWYPKLVEHEKGHHKLAIKIAKKIDNSILLMSSESKCSTLEKKANAIGYGYMSELDLMNVEYDQHTNHGETEGASLFSYL</sequence>